<dbReference type="AlphaFoldDB" id="A0A252EIQ5"/>
<comment type="caution">
    <text evidence="1">The sequence shown here is derived from an EMBL/GenBank/DDBJ whole genome shotgun (WGS) entry which is preliminary data.</text>
</comment>
<sequence>MQMGEEALHFKGVSPAKVRRRSRFYRSCRRASFTPKNGTLYGIAPEDSASCWVQKKGHTPRPFAP</sequence>
<gene>
    <name evidence="1" type="ORF">HK16_12220</name>
</gene>
<reference evidence="1 2" key="1">
    <citation type="submission" date="2014-06" db="EMBL/GenBank/DDBJ databases">
        <authorList>
            <person name="Ju J."/>
            <person name="Zhang J."/>
        </authorList>
    </citation>
    <scope>NUCLEOTIDE SEQUENCE [LARGE SCALE GENOMIC DNA]</scope>
    <source>
        <strain evidence="1">DmL_050</strain>
    </source>
</reference>
<evidence type="ECO:0000313" key="1">
    <source>
        <dbReference type="EMBL" id="OUL66142.1"/>
    </source>
</evidence>
<accession>A0A252EIQ5</accession>
<organism evidence="1 2">
    <name type="scientific">Acetobacter senegalensis</name>
    <dbReference type="NCBI Taxonomy" id="446692"/>
    <lineage>
        <taxon>Bacteria</taxon>
        <taxon>Pseudomonadati</taxon>
        <taxon>Pseudomonadota</taxon>
        <taxon>Alphaproteobacteria</taxon>
        <taxon>Acetobacterales</taxon>
        <taxon>Acetobacteraceae</taxon>
        <taxon>Acetobacter</taxon>
    </lineage>
</organism>
<dbReference type="EMBL" id="JOOZ01000040">
    <property type="protein sequence ID" value="OUL66142.1"/>
    <property type="molecule type" value="Genomic_DNA"/>
</dbReference>
<protein>
    <submittedName>
        <fullName evidence="1">Uncharacterized protein</fullName>
    </submittedName>
</protein>
<evidence type="ECO:0000313" key="2">
    <source>
        <dbReference type="Proteomes" id="UP000195072"/>
    </source>
</evidence>
<proteinExistence type="predicted"/>
<dbReference type="Proteomes" id="UP000195072">
    <property type="component" value="Unassembled WGS sequence"/>
</dbReference>
<name>A0A252EIQ5_9PROT</name>